<gene>
    <name evidence="1" type="ORF">SAMEA2070301_03961</name>
</gene>
<name>A0AB38D3T0_9MYCO</name>
<accession>A0AB38D3T0</accession>
<protein>
    <submittedName>
        <fullName evidence="1">Uncharacterized protein</fullName>
    </submittedName>
</protein>
<reference evidence="1 2" key="1">
    <citation type="submission" date="2016-11" db="EMBL/GenBank/DDBJ databases">
        <authorList>
            <consortium name="Pathogen Informatics"/>
        </authorList>
    </citation>
    <scope>NUCLEOTIDE SEQUENCE [LARGE SCALE GENOMIC DNA]</scope>
    <source>
        <strain evidence="1 2">104</strain>
    </source>
</reference>
<dbReference type="AlphaFoldDB" id="A0AB38D3T0"/>
<dbReference type="RefSeq" id="WP_052544200.1">
    <property type="nucleotide sequence ID" value="NZ_CAACXP010000004.1"/>
</dbReference>
<dbReference type="Proteomes" id="UP000185210">
    <property type="component" value="Unassembled WGS sequence"/>
</dbReference>
<comment type="caution">
    <text evidence="1">The sequence shown here is derived from an EMBL/GenBank/DDBJ whole genome shotgun (WGS) entry which is preliminary data.</text>
</comment>
<dbReference type="EMBL" id="FSHM01000006">
    <property type="protein sequence ID" value="SIB52842.1"/>
    <property type="molecule type" value="Genomic_DNA"/>
</dbReference>
<evidence type="ECO:0000313" key="1">
    <source>
        <dbReference type="EMBL" id="SIB52842.1"/>
    </source>
</evidence>
<organism evidence="1 2">
    <name type="scientific">Mycobacteroides abscessus subsp. abscessus</name>
    <dbReference type="NCBI Taxonomy" id="1185650"/>
    <lineage>
        <taxon>Bacteria</taxon>
        <taxon>Bacillati</taxon>
        <taxon>Actinomycetota</taxon>
        <taxon>Actinomycetes</taxon>
        <taxon>Mycobacteriales</taxon>
        <taxon>Mycobacteriaceae</taxon>
        <taxon>Mycobacteroides</taxon>
        <taxon>Mycobacteroides abscessus</taxon>
    </lineage>
</organism>
<proteinExistence type="predicted"/>
<evidence type="ECO:0000313" key="2">
    <source>
        <dbReference type="Proteomes" id="UP000185210"/>
    </source>
</evidence>
<sequence>MTWNRNRGYVGNSMSVRAADAYDDGALPLSKVTAAWLREHEIGCTRAELLDLIAEGVVGTGEWHHTGGFFAKTSFHRPEELREQVAALTTEQIAAARTAAKARRATGKASTVHRDCVVKWIEWSGTTSRPKAKDRQAEHATVTVRGETATITLADGTTFQKRLHTNGFWFQSDKDRRAAEREKAVLRKTMYRMFAEKAKGHRFERHVPRGDWERITHREMRDRLEFMKGLDDAIRFLPRIDRHPEFGIGDGAFYRLVPISAKAAA</sequence>